<comment type="subcellular location">
    <subcellularLocation>
        <location evidence="1">Membrane</location>
        <topology evidence="1">Multi-pass membrane protein</topology>
    </subcellularLocation>
</comment>
<feature type="transmembrane region" description="Helical" evidence="6">
    <location>
        <begin position="164"/>
        <end position="189"/>
    </location>
</feature>
<evidence type="ECO:0000256" key="3">
    <source>
        <dbReference type="ARBA" id="ARBA00022989"/>
    </source>
</evidence>
<dbReference type="PANTHER" id="PTHR33048">
    <property type="entry name" value="PTH11-LIKE INTEGRAL MEMBRANE PROTEIN (AFU_ORTHOLOGUE AFUA_5G11245)"/>
    <property type="match status" value="1"/>
</dbReference>
<evidence type="ECO:0000256" key="4">
    <source>
        <dbReference type="ARBA" id="ARBA00023136"/>
    </source>
</evidence>
<feature type="transmembrane region" description="Helical" evidence="6">
    <location>
        <begin position="93"/>
        <end position="115"/>
    </location>
</feature>
<keyword evidence="2 6" id="KW-0812">Transmembrane</keyword>
<gene>
    <name evidence="8" type="ORF">LENED_011650</name>
</gene>
<evidence type="ECO:0000256" key="6">
    <source>
        <dbReference type="SAM" id="Phobius"/>
    </source>
</evidence>
<dbReference type="GO" id="GO:0016020">
    <property type="term" value="C:membrane"/>
    <property type="evidence" value="ECO:0007669"/>
    <property type="project" value="UniProtKB-SubCell"/>
</dbReference>
<dbReference type="InterPro" id="IPR049326">
    <property type="entry name" value="Rhodopsin_dom_fungi"/>
</dbReference>
<dbReference type="PANTHER" id="PTHR33048:SF158">
    <property type="entry name" value="MEMBRANE PROTEIN PTH11-LIKE, PUTATIVE-RELATED"/>
    <property type="match status" value="1"/>
</dbReference>
<evidence type="ECO:0000256" key="5">
    <source>
        <dbReference type="ARBA" id="ARBA00038359"/>
    </source>
</evidence>
<comment type="similarity">
    <text evidence="5">Belongs to the SAT4 family.</text>
</comment>
<accession>A0A1Q3EQL7</accession>
<keyword evidence="3 6" id="KW-1133">Transmembrane helix</keyword>
<dbReference type="AlphaFoldDB" id="A0A1Q3EQL7"/>
<proteinExistence type="inferred from homology"/>
<evidence type="ECO:0000256" key="1">
    <source>
        <dbReference type="ARBA" id="ARBA00004141"/>
    </source>
</evidence>
<feature type="transmembrane region" description="Helical" evidence="6">
    <location>
        <begin position="23"/>
        <end position="41"/>
    </location>
</feature>
<evidence type="ECO:0000256" key="2">
    <source>
        <dbReference type="ARBA" id="ARBA00022692"/>
    </source>
</evidence>
<evidence type="ECO:0000313" key="8">
    <source>
        <dbReference type="EMBL" id="GAW09493.1"/>
    </source>
</evidence>
<organism evidence="8 9">
    <name type="scientific">Lentinula edodes</name>
    <name type="common">Shiitake mushroom</name>
    <name type="synonym">Lentinus edodes</name>
    <dbReference type="NCBI Taxonomy" id="5353"/>
    <lineage>
        <taxon>Eukaryota</taxon>
        <taxon>Fungi</taxon>
        <taxon>Dikarya</taxon>
        <taxon>Basidiomycota</taxon>
        <taxon>Agaricomycotina</taxon>
        <taxon>Agaricomycetes</taxon>
        <taxon>Agaricomycetidae</taxon>
        <taxon>Agaricales</taxon>
        <taxon>Marasmiineae</taxon>
        <taxon>Omphalotaceae</taxon>
        <taxon>Lentinula</taxon>
    </lineage>
</organism>
<feature type="transmembrane region" description="Helical" evidence="6">
    <location>
        <begin position="122"/>
        <end position="144"/>
    </location>
</feature>
<name>A0A1Q3EQL7_LENED</name>
<feature type="transmembrane region" description="Helical" evidence="6">
    <location>
        <begin position="201"/>
        <end position="223"/>
    </location>
</feature>
<sequence>MTVIGGNQSPCYHSSPHSDVHDIDIAGLTIAIVITFTRLGIRIKNRKLGWDDFWATFSIIGAALLMTGVLIILDPKPSMSQLTRVAGYYITSEGFYTIVWTSRLSILCTIIRIAPPGTMRKILLVVGSLFGVMWIFLAMQEIFICEREPDWKAAVPTQCHLGKSVAITQLITDIIADLCLLIAPLRLFWNSMLPSGHRMRLNIVFSTCLLTTIVSLVHAYWIFANLGLNEIFTGIFETTISMIVASLNVLVGFLYHTMTKGSSLPSERTGTGAQGIELHGRSVATGPISVDITTTTYTDAEAGAFKASNKRHQDIYNDGLYEEGDKKSEIVQFRGY</sequence>
<feature type="transmembrane region" description="Helical" evidence="6">
    <location>
        <begin position="235"/>
        <end position="255"/>
    </location>
</feature>
<keyword evidence="4 6" id="KW-0472">Membrane</keyword>
<reference evidence="8 9" key="2">
    <citation type="submission" date="2017-02" db="EMBL/GenBank/DDBJ databases">
        <title>A genome survey and senescence transcriptome analysis in Lentinula edodes.</title>
        <authorList>
            <person name="Sakamoto Y."/>
            <person name="Nakade K."/>
            <person name="Sato S."/>
            <person name="Yoshida Y."/>
            <person name="Miyazaki K."/>
            <person name="Natsume S."/>
            <person name="Konno N."/>
        </authorList>
    </citation>
    <scope>NUCLEOTIDE SEQUENCE [LARGE SCALE GENOMIC DNA]</scope>
    <source>
        <strain evidence="8 9">NBRC 111202</strain>
    </source>
</reference>
<evidence type="ECO:0000259" key="7">
    <source>
        <dbReference type="Pfam" id="PF20684"/>
    </source>
</evidence>
<dbReference type="STRING" id="5353.A0A1Q3EQL7"/>
<protein>
    <recommendedName>
        <fullName evidence="7">Rhodopsin domain-containing protein</fullName>
    </recommendedName>
</protein>
<feature type="domain" description="Rhodopsin" evidence="7">
    <location>
        <begin position="38"/>
        <end position="224"/>
    </location>
</feature>
<keyword evidence="9" id="KW-1185">Reference proteome</keyword>
<feature type="transmembrane region" description="Helical" evidence="6">
    <location>
        <begin position="53"/>
        <end position="73"/>
    </location>
</feature>
<dbReference type="EMBL" id="BDGU01001100">
    <property type="protein sequence ID" value="GAW09493.1"/>
    <property type="molecule type" value="Genomic_DNA"/>
</dbReference>
<evidence type="ECO:0000313" key="9">
    <source>
        <dbReference type="Proteomes" id="UP000188533"/>
    </source>
</evidence>
<dbReference type="InterPro" id="IPR052337">
    <property type="entry name" value="SAT4-like"/>
</dbReference>
<dbReference type="Pfam" id="PF20684">
    <property type="entry name" value="Fung_rhodopsin"/>
    <property type="match status" value="1"/>
</dbReference>
<dbReference type="Proteomes" id="UP000188533">
    <property type="component" value="Unassembled WGS sequence"/>
</dbReference>
<reference evidence="8 9" key="1">
    <citation type="submission" date="2016-08" db="EMBL/GenBank/DDBJ databases">
        <authorList>
            <consortium name="Lentinula edodes genome sequencing consortium"/>
            <person name="Sakamoto Y."/>
            <person name="Nakade K."/>
            <person name="Sato S."/>
            <person name="Yoshida Y."/>
            <person name="Miyazaki K."/>
            <person name="Natsume S."/>
            <person name="Konno N."/>
        </authorList>
    </citation>
    <scope>NUCLEOTIDE SEQUENCE [LARGE SCALE GENOMIC DNA]</scope>
    <source>
        <strain evidence="8 9">NBRC 111202</strain>
    </source>
</reference>
<comment type="caution">
    <text evidence="8">The sequence shown here is derived from an EMBL/GenBank/DDBJ whole genome shotgun (WGS) entry which is preliminary data.</text>
</comment>